<feature type="non-terminal residue" evidence="1">
    <location>
        <position position="1"/>
    </location>
</feature>
<evidence type="ECO:0000313" key="1">
    <source>
        <dbReference type="EMBL" id="OCK80079.1"/>
    </source>
</evidence>
<dbReference type="Proteomes" id="UP000250266">
    <property type="component" value="Unassembled WGS sequence"/>
</dbReference>
<protein>
    <submittedName>
        <fullName evidence="1">Uncharacterized protein</fullName>
    </submittedName>
</protein>
<keyword evidence="2" id="KW-1185">Reference proteome</keyword>
<dbReference type="OrthoDB" id="10555170at2759"/>
<dbReference type="EMBL" id="KV744975">
    <property type="protein sequence ID" value="OCK80079.1"/>
    <property type="molecule type" value="Genomic_DNA"/>
</dbReference>
<dbReference type="AlphaFoldDB" id="A0A8E2EA84"/>
<gene>
    <name evidence="1" type="ORF">K432DRAFT_298426</name>
</gene>
<organism evidence="1 2">
    <name type="scientific">Lepidopterella palustris CBS 459.81</name>
    <dbReference type="NCBI Taxonomy" id="1314670"/>
    <lineage>
        <taxon>Eukaryota</taxon>
        <taxon>Fungi</taxon>
        <taxon>Dikarya</taxon>
        <taxon>Ascomycota</taxon>
        <taxon>Pezizomycotina</taxon>
        <taxon>Dothideomycetes</taxon>
        <taxon>Pleosporomycetidae</taxon>
        <taxon>Mytilinidiales</taxon>
        <taxon>Argynnaceae</taxon>
        <taxon>Lepidopterella</taxon>
    </lineage>
</organism>
<accession>A0A8E2EA84</accession>
<proteinExistence type="predicted"/>
<sequence length="51" mass="6056">KNSRAIIWSPNKVRQARELLQKKEDAKARDAISKLKEKVQKQLVKEKKERI</sequence>
<reference evidence="1 2" key="1">
    <citation type="journal article" date="2016" name="Nat. Commun.">
        <title>Ectomycorrhizal ecology is imprinted in the genome of the dominant symbiotic fungus Cenococcum geophilum.</title>
        <authorList>
            <consortium name="DOE Joint Genome Institute"/>
            <person name="Peter M."/>
            <person name="Kohler A."/>
            <person name="Ohm R.A."/>
            <person name="Kuo A."/>
            <person name="Krutzmann J."/>
            <person name="Morin E."/>
            <person name="Arend M."/>
            <person name="Barry K.W."/>
            <person name="Binder M."/>
            <person name="Choi C."/>
            <person name="Clum A."/>
            <person name="Copeland A."/>
            <person name="Grisel N."/>
            <person name="Haridas S."/>
            <person name="Kipfer T."/>
            <person name="LaButti K."/>
            <person name="Lindquist E."/>
            <person name="Lipzen A."/>
            <person name="Maire R."/>
            <person name="Meier B."/>
            <person name="Mihaltcheva S."/>
            <person name="Molinier V."/>
            <person name="Murat C."/>
            <person name="Poggeler S."/>
            <person name="Quandt C.A."/>
            <person name="Sperisen C."/>
            <person name="Tritt A."/>
            <person name="Tisserant E."/>
            <person name="Crous P.W."/>
            <person name="Henrissat B."/>
            <person name="Nehls U."/>
            <person name="Egli S."/>
            <person name="Spatafora J.W."/>
            <person name="Grigoriev I.V."/>
            <person name="Martin F.M."/>
        </authorList>
    </citation>
    <scope>NUCLEOTIDE SEQUENCE [LARGE SCALE GENOMIC DNA]</scope>
    <source>
        <strain evidence="1 2">CBS 459.81</strain>
    </source>
</reference>
<name>A0A8E2EA84_9PEZI</name>
<evidence type="ECO:0000313" key="2">
    <source>
        <dbReference type="Proteomes" id="UP000250266"/>
    </source>
</evidence>